<sequence>MRKASDARRTAACRRALGEANEDRSLEWIPKELIRKELPSLPALASDAHRMPGLSSPERFGEAYAGT</sequence>
<dbReference type="AlphaFoldDB" id="D0WJH0"/>
<protein>
    <submittedName>
        <fullName evidence="2">Uncharacterized protein</fullName>
    </submittedName>
</protein>
<evidence type="ECO:0000313" key="3">
    <source>
        <dbReference type="Proteomes" id="UP000006001"/>
    </source>
</evidence>
<keyword evidence="3" id="KW-1185">Reference proteome</keyword>
<dbReference type="Proteomes" id="UP000006001">
    <property type="component" value="Unassembled WGS sequence"/>
</dbReference>
<feature type="region of interest" description="Disordered" evidence="1">
    <location>
        <begin position="47"/>
        <end position="67"/>
    </location>
</feature>
<reference evidence="2" key="1">
    <citation type="submission" date="2009-10" db="EMBL/GenBank/DDBJ databases">
        <authorList>
            <person name="Weinstock G."/>
            <person name="Sodergren E."/>
            <person name="Clifton S."/>
            <person name="Fulton L."/>
            <person name="Fulton B."/>
            <person name="Courtney L."/>
            <person name="Fronick C."/>
            <person name="Harrison M."/>
            <person name="Strong C."/>
            <person name="Farmer C."/>
            <person name="Delahaunty K."/>
            <person name="Markovic C."/>
            <person name="Hall O."/>
            <person name="Minx P."/>
            <person name="Tomlinson C."/>
            <person name="Mitreva M."/>
            <person name="Nelson J."/>
            <person name="Hou S."/>
            <person name="Wollam A."/>
            <person name="Pepin K.H."/>
            <person name="Johnson M."/>
            <person name="Bhonagiri V."/>
            <person name="Nash W.E."/>
            <person name="Warren W."/>
            <person name="Chinwalla A."/>
            <person name="Mardis E.R."/>
            <person name="Wilson R.K."/>
        </authorList>
    </citation>
    <scope>NUCLEOTIDE SEQUENCE [LARGE SCALE GENOMIC DNA]</scope>
    <source>
        <strain evidence="2">ATCC 700122</strain>
    </source>
</reference>
<evidence type="ECO:0000313" key="2">
    <source>
        <dbReference type="EMBL" id="EEZ60518.1"/>
    </source>
</evidence>
<proteinExistence type="predicted"/>
<accession>D0WJH0</accession>
<organism evidence="2 3">
    <name type="scientific">Slackia exigua (strain ATCC 700122 / DSM 15923 / CIP 105133 / JCM 11022 / KCTC 5966 / S-7)</name>
    <dbReference type="NCBI Taxonomy" id="649764"/>
    <lineage>
        <taxon>Bacteria</taxon>
        <taxon>Bacillati</taxon>
        <taxon>Actinomycetota</taxon>
        <taxon>Coriobacteriia</taxon>
        <taxon>Eggerthellales</taxon>
        <taxon>Eggerthellaceae</taxon>
        <taxon>Slackia</taxon>
    </lineage>
</organism>
<dbReference type="HOGENOM" id="CLU_2810140_0_0_11"/>
<dbReference type="EMBL" id="ACUX02000019">
    <property type="protein sequence ID" value="EEZ60518.1"/>
    <property type="molecule type" value="Genomic_DNA"/>
</dbReference>
<name>D0WJH0_SLAES</name>
<gene>
    <name evidence="2" type="ORF">HMPREF0762_01997</name>
</gene>
<evidence type="ECO:0000256" key="1">
    <source>
        <dbReference type="SAM" id="MobiDB-lite"/>
    </source>
</evidence>
<comment type="caution">
    <text evidence="2">The sequence shown here is derived from an EMBL/GenBank/DDBJ whole genome shotgun (WGS) entry which is preliminary data.</text>
</comment>